<dbReference type="InterPro" id="IPR011989">
    <property type="entry name" value="ARM-like"/>
</dbReference>
<feature type="compositionally biased region" description="Polar residues" evidence="12">
    <location>
        <begin position="1"/>
        <end position="11"/>
    </location>
</feature>
<dbReference type="EMBL" id="PZQS01000013">
    <property type="protein sequence ID" value="PVD19855.1"/>
    <property type="molecule type" value="Genomic_DNA"/>
</dbReference>
<dbReference type="InterPro" id="IPR016024">
    <property type="entry name" value="ARM-type_fold"/>
</dbReference>
<gene>
    <name evidence="14" type="ORF">C0Q70_20348</name>
</gene>
<proteinExistence type="inferred from homology"/>
<evidence type="ECO:0000256" key="9">
    <source>
        <dbReference type="ARBA" id="ARBA00023329"/>
    </source>
</evidence>
<dbReference type="AlphaFoldDB" id="A0A2T7NFD1"/>
<dbReference type="PIRSF" id="PIRSF037096">
    <property type="entry name" value="AP3_complex_beta"/>
    <property type="match status" value="1"/>
</dbReference>
<dbReference type="InterPro" id="IPR002553">
    <property type="entry name" value="Clathrin/coatomer_adapt-like_N"/>
</dbReference>
<comment type="similarity">
    <text evidence="3 11">Belongs to the adaptor complexes large subunit family.</text>
</comment>
<feature type="compositionally biased region" description="Basic and acidic residues" evidence="12">
    <location>
        <begin position="667"/>
        <end position="678"/>
    </location>
</feature>
<keyword evidence="5" id="KW-0597">Phosphoprotein</keyword>
<dbReference type="InterPro" id="IPR026739">
    <property type="entry name" value="AP_beta"/>
</dbReference>
<comment type="caution">
    <text evidence="14">The sequence shown here is derived from an EMBL/GenBank/DDBJ whole genome shotgun (WGS) entry which is preliminary data.</text>
</comment>
<dbReference type="GO" id="GO:0016192">
    <property type="term" value="P:vesicle-mediated transport"/>
    <property type="evidence" value="ECO:0007669"/>
    <property type="project" value="InterPro"/>
</dbReference>
<feature type="compositionally biased region" description="Basic and acidic residues" evidence="12">
    <location>
        <begin position="626"/>
        <end position="635"/>
    </location>
</feature>
<comment type="function">
    <text evidence="10">Subunit of non-clathrin- and clathrin-associated adaptor protein complex 3 (AP-3) that plays a role in protein sorting in the late-Golgi/trans-Golgi network (TGN) and/or endosomes. The AP complexes mediate both the recruitment of clathrin to membranes and the recognition of sorting signals within the cytosolic tails of transmembrane cargo molecules. AP-3 appears to be involved in the sorting of a subset of transmembrane proteins targeted to lysosomes and lysosome-related organelles. In concert with the BLOC-1 complex, AP-3 is required to target cargos into vesicles assembled at cell bodies for delivery into neurites and nerve terminals.</text>
</comment>
<evidence type="ECO:0000256" key="11">
    <source>
        <dbReference type="PIRNR" id="PIRNR037096"/>
    </source>
</evidence>
<dbReference type="GO" id="GO:0006886">
    <property type="term" value="P:intracellular protein transport"/>
    <property type="evidence" value="ECO:0007669"/>
    <property type="project" value="InterPro"/>
</dbReference>
<feature type="compositionally biased region" description="Acidic residues" evidence="12">
    <location>
        <begin position="588"/>
        <end position="625"/>
    </location>
</feature>
<dbReference type="Pfam" id="PF14796">
    <property type="entry name" value="AP3B1_C"/>
    <property type="match status" value="1"/>
</dbReference>
<name>A0A2T7NFD1_POMCA</name>
<keyword evidence="7" id="KW-0333">Golgi apparatus</keyword>
<evidence type="ECO:0000256" key="4">
    <source>
        <dbReference type="ARBA" id="ARBA00022448"/>
    </source>
</evidence>
<dbReference type="Proteomes" id="UP000245119">
    <property type="component" value="Linkage Group LG13"/>
</dbReference>
<comment type="subcellular location">
    <subcellularLocation>
        <location evidence="1">Cytoplasmic vesicle</location>
        <location evidence="1">Clathrin-coated vesicle membrane</location>
        <topology evidence="1">Peripheral membrane protein</topology>
        <orientation evidence="1">Cytoplasmic side</orientation>
    </subcellularLocation>
    <subcellularLocation>
        <location evidence="2">Golgi apparatus</location>
    </subcellularLocation>
</comment>
<reference evidence="14 15" key="1">
    <citation type="submission" date="2018-04" db="EMBL/GenBank/DDBJ databases">
        <title>The genome of golden apple snail Pomacea canaliculata provides insight into stress tolerance and invasive adaptation.</title>
        <authorList>
            <person name="Liu C."/>
            <person name="Liu B."/>
            <person name="Ren Y."/>
            <person name="Zhang Y."/>
            <person name="Wang H."/>
            <person name="Li S."/>
            <person name="Jiang F."/>
            <person name="Yin L."/>
            <person name="Zhang G."/>
            <person name="Qian W."/>
            <person name="Fan W."/>
        </authorList>
    </citation>
    <scope>NUCLEOTIDE SEQUENCE [LARGE SCALE GENOMIC DNA]</scope>
    <source>
        <strain evidence="14">SZHN2017</strain>
        <tissue evidence="14">Muscle</tissue>
    </source>
</reference>
<dbReference type="Gene3D" id="1.25.10.10">
    <property type="entry name" value="Leucine-rich Repeat Variant"/>
    <property type="match status" value="2"/>
</dbReference>
<feature type="region of interest" description="Disordered" evidence="12">
    <location>
        <begin position="1"/>
        <end position="33"/>
    </location>
</feature>
<dbReference type="Pfam" id="PF24080">
    <property type="entry name" value="AP3B1_C_2"/>
    <property type="match status" value="1"/>
</dbReference>
<feature type="compositionally biased region" description="Acidic residues" evidence="12">
    <location>
        <begin position="636"/>
        <end position="666"/>
    </location>
</feature>
<feature type="region of interest" description="Disordered" evidence="12">
    <location>
        <begin position="266"/>
        <end position="294"/>
    </location>
</feature>
<keyword evidence="4 11" id="KW-0813">Transport</keyword>
<dbReference type="PANTHER" id="PTHR11134">
    <property type="entry name" value="ADAPTOR COMPLEX SUBUNIT BETA FAMILY MEMBER"/>
    <property type="match status" value="1"/>
</dbReference>
<evidence type="ECO:0000313" key="15">
    <source>
        <dbReference type="Proteomes" id="UP000245119"/>
    </source>
</evidence>
<evidence type="ECO:0000256" key="1">
    <source>
        <dbReference type="ARBA" id="ARBA00004145"/>
    </source>
</evidence>
<dbReference type="STRING" id="400727.A0A2T7NFD1"/>
<dbReference type="SMART" id="SM01355">
    <property type="entry name" value="AP3B1_C"/>
    <property type="match status" value="1"/>
</dbReference>
<evidence type="ECO:0000256" key="2">
    <source>
        <dbReference type="ARBA" id="ARBA00004555"/>
    </source>
</evidence>
<evidence type="ECO:0000256" key="10">
    <source>
        <dbReference type="ARBA" id="ARBA00023570"/>
    </source>
</evidence>
<dbReference type="InterPro" id="IPR056314">
    <property type="entry name" value="AP3B1/2_C"/>
</dbReference>
<evidence type="ECO:0000256" key="3">
    <source>
        <dbReference type="ARBA" id="ARBA00006613"/>
    </source>
</evidence>
<evidence type="ECO:0000256" key="6">
    <source>
        <dbReference type="ARBA" id="ARBA00022927"/>
    </source>
</evidence>
<feature type="domain" description="AP-3 complex subunit beta C-terminal" evidence="13">
    <location>
        <begin position="690"/>
        <end position="828"/>
    </location>
</feature>
<keyword evidence="8 11" id="KW-0472">Membrane</keyword>
<keyword evidence="15" id="KW-1185">Reference proteome</keyword>
<feature type="compositionally biased region" description="Basic and acidic residues" evidence="12">
    <location>
        <begin position="283"/>
        <end position="294"/>
    </location>
</feature>
<dbReference type="GO" id="GO:0030123">
    <property type="term" value="C:AP-3 adaptor complex"/>
    <property type="evidence" value="ECO:0007669"/>
    <property type="project" value="UniProtKB-UniRule"/>
</dbReference>
<evidence type="ECO:0000256" key="7">
    <source>
        <dbReference type="ARBA" id="ARBA00023034"/>
    </source>
</evidence>
<evidence type="ECO:0000256" key="12">
    <source>
        <dbReference type="SAM" id="MobiDB-lite"/>
    </source>
</evidence>
<dbReference type="InterPro" id="IPR026740">
    <property type="entry name" value="AP3_beta"/>
</dbReference>
<keyword evidence="9" id="KW-0968">Cytoplasmic vesicle</keyword>
<keyword evidence="6 11" id="KW-0653">Protein transport</keyword>
<accession>A0A2T7NFD1</accession>
<dbReference type="InterPro" id="IPR029390">
    <property type="entry name" value="AP3B_C"/>
</dbReference>
<sequence>MSGNGFQQSYANEKPPSSAGSAEADISTDPASSGFFTSDYKRHEDLKTMLDSNKDSLKLEAMKRVVGMVAKGKDASDLFPAVVKNVVSKNLEIKKLVYVYLTRYAEEQQDLALLSISTFQRALKDPNQLIRASALRVLSSIRVPVIAPIMMLAIKEAVMDMSPYVRKTAAHAIPKLYSLDPETKDQLIEVLERLLGDKTTLVAGSAIQAFEEICPERIDLIHKNYRKLCNLLVDVEEWGQVVIINTLTRYCRNQFINPNQNEVVEETERPFYESDDKEDEEKEPEKVENKPEQKKAPYIMDPDHRLLLRQAKPLLNSRNSAVVMAVAQLYHHCAPKAEVGVVARSLIRLLRSHREIQYVVLSNVATMAAKRKTYVTSSDKDFAAATIQAIGRCASSISEVTDTCLNGLVHLMSNRDEAVVAESVVVIKKLLQMREDIVKLQVLNLATKLCITNPKQTKLLCQYVLNLAKYDQNYDIRDRARFLRQMVLPGEKGCVFSKYAKKIFLAAKPAPVLASKFKDRDHYQLGTLSHVLNMRCTGYQELPDWPEAAPDPSVRNVEMPPLWADKKTSGKTSTKKKQDLQSFYSESESSDTEESEESSGEEDSEEDSDDDDDEGKVSNDSEEESDSSKAAKSSEEDSDEEDSEDEESDSDEDSSEEESEEEEEKEEEVKKREPEKKPPKPAKTKAETSAASAADLLLDLDDFAMYVAGQRHENSFICMCTELCVGMFQIVQGITITPKSYELLHRISGNGLSVTYKFTRTISVFSPKMVSVELFLTNNGDVPLTNVKIGETKVQQGMEVQPFPEIASLGVGASVSVLMGINFNDTTQPASLELCTAEQKFKVSITAPVGELLQPYTMSESDFVVQQGKLGGMNENSANVSLPEEGNSSVFLCTCILTAGNLLQVPSSDGSVFKFAAKTLASGTLVLVTVKLLDKKANVTINSEKMVIGTMLLKDIQKAVEKK</sequence>
<evidence type="ECO:0000313" key="14">
    <source>
        <dbReference type="EMBL" id="PVD19855.1"/>
    </source>
</evidence>
<organism evidence="14 15">
    <name type="scientific">Pomacea canaliculata</name>
    <name type="common">Golden apple snail</name>
    <dbReference type="NCBI Taxonomy" id="400727"/>
    <lineage>
        <taxon>Eukaryota</taxon>
        <taxon>Metazoa</taxon>
        <taxon>Spiralia</taxon>
        <taxon>Lophotrochozoa</taxon>
        <taxon>Mollusca</taxon>
        <taxon>Gastropoda</taxon>
        <taxon>Caenogastropoda</taxon>
        <taxon>Architaenioglossa</taxon>
        <taxon>Ampullarioidea</taxon>
        <taxon>Ampullariidae</taxon>
        <taxon>Pomacea</taxon>
    </lineage>
</organism>
<evidence type="ECO:0000256" key="5">
    <source>
        <dbReference type="ARBA" id="ARBA00022553"/>
    </source>
</evidence>
<dbReference type="GO" id="GO:0005794">
    <property type="term" value="C:Golgi apparatus"/>
    <property type="evidence" value="ECO:0007669"/>
    <property type="project" value="UniProtKB-SubCell"/>
</dbReference>
<dbReference type="GO" id="GO:0030665">
    <property type="term" value="C:clathrin-coated vesicle membrane"/>
    <property type="evidence" value="ECO:0007669"/>
    <property type="project" value="UniProtKB-SubCell"/>
</dbReference>
<evidence type="ECO:0000259" key="13">
    <source>
        <dbReference type="SMART" id="SM01355"/>
    </source>
</evidence>
<feature type="region of interest" description="Disordered" evidence="12">
    <location>
        <begin position="550"/>
        <end position="689"/>
    </location>
</feature>
<evidence type="ECO:0000256" key="8">
    <source>
        <dbReference type="ARBA" id="ARBA00023136"/>
    </source>
</evidence>
<dbReference type="SUPFAM" id="SSF48371">
    <property type="entry name" value="ARM repeat"/>
    <property type="match status" value="1"/>
</dbReference>
<dbReference type="OrthoDB" id="302453at2759"/>
<protein>
    <recommendedName>
        <fullName evidence="11">AP-3 complex subunit beta</fullName>
    </recommendedName>
</protein>
<dbReference type="Pfam" id="PF01602">
    <property type="entry name" value="Adaptin_N"/>
    <property type="match status" value="1"/>
</dbReference>